<sequence>MSQLYRHHFSRKSSMQRYQSFKNLYFF</sequence>
<dbReference type="EMBL" id="GBRH01161103">
    <property type="protein sequence ID" value="JAE36793.1"/>
    <property type="molecule type" value="Transcribed_RNA"/>
</dbReference>
<protein>
    <submittedName>
        <fullName evidence="1">Uncharacterized protein</fullName>
    </submittedName>
</protein>
<accession>A0A0A9HV52</accession>
<evidence type="ECO:0000313" key="1">
    <source>
        <dbReference type="EMBL" id="JAE36793.1"/>
    </source>
</evidence>
<name>A0A0A9HV52_ARUDO</name>
<reference evidence="1" key="2">
    <citation type="journal article" date="2015" name="Data Brief">
        <title>Shoot transcriptome of the giant reed, Arundo donax.</title>
        <authorList>
            <person name="Barrero R.A."/>
            <person name="Guerrero F.D."/>
            <person name="Moolhuijzen P."/>
            <person name="Goolsby J.A."/>
            <person name="Tidwell J."/>
            <person name="Bellgard S.E."/>
            <person name="Bellgard M.I."/>
        </authorList>
    </citation>
    <scope>NUCLEOTIDE SEQUENCE</scope>
    <source>
        <tissue evidence="1">Shoot tissue taken approximately 20 cm above the soil surface</tissue>
    </source>
</reference>
<proteinExistence type="predicted"/>
<dbReference type="AlphaFoldDB" id="A0A0A9HV52"/>
<organism evidence="1">
    <name type="scientific">Arundo donax</name>
    <name type="common">Giant reed</name>
    <name type="synonym">Donax arundinaceus</name>
    <dbReference type="NCBI Taxonomy" id="35708"/>
    <lineage>
        <taxon>Eukaryota</taxon>
        <taxon>Viridiplantae</taxon>
        <taxon>Streptophyta</taxon>
        <taxon>Embryophyta</taxon>
        <taxon>Tracheophyta</taxon>
        <taxon>Spermatophyta</taxon>
        <taxon>Magnoliopsida</taxon>
        <taxon>Liliopsida</taxon>
        <taxon>Poales</taxon>
        <taxon>Poaceae</taxon>
        <taxon>PACMAD clade</taxon>
        <taxon>Arundinoideae</taxon>
        <taxon>Arundineae</taxon>
        <taxon>Arundo</taxon>
    </lineage>
</organism>
<reference evidence="1" key="1">
    <citation type="submission" date="2014-09" db="EMBL/GenBank/DDBJ databases">
        <authorList>
            <person name="Magalhaes I.L.F."/>
            <person name="Oliveira U."/>
            <person name="Santos F.R."/>
            <person name="Vidigal T.H.D.A."/>
            <person name="Brescovit A.D."/>
            <person name="Santos A.J."/>
        </authorList>
    </citation>
    <scope>NUCLEOTIDE SEQUENCE</scope>
    <source>
        <tissue evidence="1">Shoot tissue taken approximately 20 cm above the soil surface</tissue>
    </source>
</reference>